<evidence type="ECO:0000313" key="1">
    <source>
        <dbReference type="EMBL" id="ONM26583.1"/>
    </source>
</evidence>
<name>A0A1D6F5L9_MAIZE</name>
<sequence length="37" mass="4070">MSICWFLEATVVGQYRGCSLGASVTTVYIILSVQFLL</sequence>
<accession>A0A1D6F5L9</accession>
<dbReference type="InParanoid" id="A0A1D6F5L9"/>
<reference evidence="1" key="1">
    <citation type="submission" date="2015-12" db="EMBL/GenBank/DDBJ databases">
        <title>Update maize B73 reference genome by single molecule sequencing technologies.</title>
        <authorList>
            <consortium name="Maize Genome Sequencing Project"/>
            <person name="Ware D."/>
        </authorList>
    </citation>
    <scope>NUCLEOTIDE SEQUENCE [LARGE SCALE GENOMIC DNA]</scope>
    <source>
        <tissue evidence="1">Seedling</tissue>
    </source>
</reference>
<organism evidence="1">
    <name type="scientific">Zea mays</name>
    <name type="common">Maize</name>
    <dbReference type="NCBI Taxonomy" id="4577"/>
    <lineage>
        <taxon>Eukaryota</taxon>
        <taxon>Viridiplantae</taxon>
        <taxon>Streptophyta</taxon>
        <taxon>Embryophyta</taxon>
        <taxon>Tracheophyta</taxon>
        <taxon>Spermatophyta</taxon>
        <taxon>Magnoliopsida</taxon>
        <taxon>Liliopsida</taxon>
        <taxon>Poales</taxon>
        <taxon>Poaceae</taxon>
        <taxon>PACMAD clade</taxon>
        <taxon>Panicoideae</taxon>
        <taxon>Andropogonodae</taxon>
        <taxon>Andropogoneae</taxon>
        <taxon>Tripsacinae</taxon>
        <taxon>Zea</taxon>
    </lineage>
</organism>
<proteinExistence type="predicted"/>
<dbReference type="EMBL" id="CM007648">
    <property type="protein sequence ID" value="ONM26583.1"/>
    <property type="molecule type" value="Genomic_DNA"/>
</dbReference>
<gene>
    <name evidence="1" type="ORF">ZEAMMB73_Zm00001d007348</name>
</gene>
<protein>
    <submittedName>
        <fullName evidence="1">Uncharacterized protein</fullName>
    </submittedName>
</protein>
<dbReference type="AlphaFoldDB" id="A0A1D6F5L9"/>